<dbReference type="RefSeq" id="WP_013553481.1">
    <property type="nucleotide sequence ID" value="NC_014935.1"/>
</dbReference>
<dbReference type="STRING" id="749222.Nitsa_0515"/>
<dbReference type="AlphaFoldDB" id="E6X0R5"/>
<keyword evidence="2" id="KW-1185">Reference proteome</keyword>
<organism evidence="1 2">
    <name type="scientific">Nitratifractor salsuginis (strain DSM 16511 / JCM 12458 / E9I37-1)</name>
    <dbReference type="NCBI Taxonomy" id="749222"/>
    <lineage>
        <taxon>Bacteria</taxon>
        <taxon>Pseudomonadati</taxon>
        <taxon>Campylobacterota</taxon>
        <taxon>Epsilonproteobacteria</taxon>
        <taxon>Campylobacterales</taxon>
        <taxon>Sulfurovaceae</taxon>
        <taxon>Nitratifractor</taxon>
    </lineage>
</organism>
<dbReference type="PANTHER" id="PTHR41247">
    <property type="entry name" value="HTH-TYPE TRANSCRIPTIONAL REPRESSOR YCNK"/>
    <property type="match status" value="1"/>
</dbReference>
<protein>
    <recommendedName>
        <fullName evidence="3">NosL family protein</fullName>
    </recommendedName>
</protein>
<dbReference type="PANTHER" id="PTHR41247:SF1">
    <property type="entry name" value="HTH-TYPE TRANSCRIPTIONAL REPRESSOR YCNK"/>
    <property type="match status" value="1"/>
</dbReference>
<reference evidence="1 2" key="1">
    <citation type="journal article" date="2011" name="Stand. Genomic Sci.">
        <title>Complete genome sequence of Nitratifractor salsuginis type strain (E9I37-1).</title>
        <authorList>
            <person name="Anderson I."/>
            <person name="Sikorski J."/>
            <person name="Zeytun A."/>
            <person name="Nolan M."/>
            <person name="Lapidus A."/>
            <person name="Lucas S."/>
            <person name="Hammon N."/>
            <person name="Deshpande S."/>
            <person name="Cheng J.F."/>
            <person name="Tapia R."/>
            <person name="Han C."/>
            <person name="Goodwin L."/>
            <person name="Pitluck S."/>
            <person name="Liolios K."/>
            <person name="Pagani I."/>
            <person name="Ivanova N."/>
            <person name="Huntemann M."/>
            <person name="Mavromatis K."/>
            <person name="Ovchinikova G."/>
            <person name="Pati A."/>
            <person name="Chen A."/>
            <person name="Palaniappan K."/>
            <person name="Land M."/>
            <person name="Hauser L."/>
            <person name="Brambilla E.M."/>
            <person name="Ngatchou-Djao O.D."/>
            <person name="Rohde M."/>
            <person name="Tindall B.J."/>
            <person name="Goker M."/>
            <person name="Detter J.C."/>
            <person name="Woyke T."/>
            <person name="Bristow J."/>
            <person name="Eisen J.A."/>
            <person name="Markowitz V."/>
            <person name="Hugenholtz P."/>
            <person name="Klenk H.P."/>
            <person name="Kyrpides N.C."/>
        </authorList>
    </citation>
    <scope>NUCLEOTIDE SEQUENCE [LARGE SCALE GENOMIC DNA]</scope>
    <source>
        <strain evidence="2">DSM 16511 / JCM 12458 / E9I37-1</strain>
    </source>
</reference>
<dbReference type="Gene3D" id="3.30.70.2050">
    <property type="match status" value="1"/>
</dbReference>
<dbReference type="eggNOG" id="COG4314">
    <property type="taxonomic scope" value="Bacteria"/>
</dbReference>
<dbReference type="Proteomes" id="UP000008633">
    <property type="component" value="Chromosome"/>
</dbReference>
<dbReference type="InterPro" id="IPR008719">
    <property type="entry name" value="N2O_reductase_NosL"/>
</dbReference>
<dbReference type="KEGG" id="nsa:Nitsa_0515"/>
<dbReference type="EMBL" id="CP002452">
    <property type="protein sequence ID" value="ADV45785.1"/>
    <property type="molecule type" value="Genomic_DNA"/>
</dbReference>
<dbReference type="Pfam" id="PF05573">
    <property type="entry name" value="NosL"/>
    <property type="match status" value="1"/>
</dbReference>
<proteinExistence type="predicted"/>
<sequence>MAKFWMIALLFWQVSAFGEDLSAVKYARMVAKGEKIAQKLCDQKKLPKVSEKMSLNEVARLIKSSGACPPLSRSKREALATFLKAGAQEAHTPSGKEIVVPKGAKCPVCGMIVSKYPKWAAEMVVDGKTYYFDGVKDMMKFYIFDGDFPYDRNKIEKMLVTDYYTLEAIPAKEAYYVIGSKLYGPMGNELIPFKTEKEAKDFIADHGGDRIVRFNEITGKMVMGLDGIEYNEE</sequence>
<accession>E6X0R5</accession>
<dbReference type="SUPFAM" id="SSF160387">
    <property type="entry name" value="NosL/MerB-like"/>
    <property type="match status" value="1"/>
</dbReference>
<reference evidence="2" key="2">
    <citation type="submission" date="2011-01" db="EMBL/GenBank/DDBJ databases">
        <title>The complete genome of Nitratifractor salsuginis DSM 16511.</title>
        <authorList>
            <consortium name="US DOE Joint Genome Institute (JGI-PGF)"/>
            <person name="Lucas S."/>
            <person name="Copeland A."/>
            <person name="Lapidus A."/>
            <person name="Bruce D."/>
            <person name="Goodwin L."/>
            <person name="Pitluck S."/>
            <person name="Kyrpides N."/>
            <person name="Mavromatis K."/>
            <person name="Ivanova N."/>
            <person name="Mikhailova N."/>
            <person name="Zeytun A."/>
            <person name="Detter J.C."/>
            <person name="Tapia R."/>
            <person name="Han C."/>
            <person name="Land M."/>
            <person name="Hauser L."/>
            <person name="Markowitz V."/>
            <person name="Cheng J.-F."/>
            <person name="Hugenholtz P."/>
            <person name="Woyke T."/>
            <person name="Wu D."/>
            <person name="Tindall B."/>
            <person name="Schuetze A."/>
            <person name="Brambilla E."/>
            <person name="Klenk H.-P."/>
            <person name="Eisen J.A."/>
        </authorList>
    </citation>
    <scope>NUCLEOTIDE SEQUENCE [LARGE SCALE GENOMIC DNA]</scope>
    <source>
        <strain evidence="2">DSM 16511 / JCM 12458 / E9I37-1</strain>
    </source>
</reference>
<dbReference type="HOGENOM" id="CLU_1188942_0_0_7"/>
<name>E6X0R5_NITSE</name>
<evidence type="ECO:0000313" key="2">
    <source>
        <dbReference type="Proteomes" id="UP000008633"/>
    </source>
</evidence>
<evidence type="ECO:0000313" key="1">
    <source>
        <dbReference type="EMBL" id="ADV45785.1"/>
    </source>
</evidence>
<evidence type="ECO:0008006" key="3">
    <source>
        <dbReference type="Google" id="ProtNLM"/>
    </source>
</evidence>
<gene>
    <name evidence="1" type="ordered locus">Nitsa_0515</name>
</gene>